<evidence type="ECO:0000256" key="1">
    <source>
        <dbReference type="ARBA" id="ARBA00004141"/>
    </source>
</evidence>
<sequence>MTNCGSSHSNEHSVLYLFKASPQREAIMAEEENLTLESTLGEKKIDKLSWMQKLTLKLKLTEKGATPPNWKYIGLVFAALFSSASTLTFLFPFLPEMILTFGYSENEKGTVGTAKAVIYDISDNSNQAVSMSMLSISWGLGMVVGPTIGGLLADPVKKWPSVFSADGLFGEYPYLLASLFPFISCFLIFFLIFFKFENTFDESVGKRRESVVVTVPDSLEAQENANEQDESKKDSYAPLLKPHHDSSQMYLGQSINSLHMEAAQTSAFFAHEMFRKRQNKPNSVSSKKSKKLNPHSIFVSVPNLTEPGSPVMPEPSFGLFLSTPDIANAPSKTNSVLLSRRTNSFGNHHDLKLKSNAYVRQNSQGVNGNGAVVHTELQDNADVTVLPVEEISPVDTGPVVTEDDVGNLNSNGLLKLEEDGNTSIEEDENKICKCMELTCSSACCTPCRSSSLYRLFRLKNVWASIMLYVIYSFVIIGVEDIFPVFASTQIDYGGLGFSTDEIGLAIGATFLPLLFLQIKLYPFLVSKLGIIKVFQFCAIGCMVTSQIIPCVRLLNNSPVWLWICLMVVQVPFKIFTNCCFAGSALLINNSVTQDLAGQANGLAMMATAIGRTIAPTVAGSLFSWSVTYGPAIGIPFDTSFPFFILGLIFVISVIECLGLDPSLDQQGK</sequence>
<dbReference type="PANTHER" id="PTHR23504:SF15">
    <property type="entry name" value="MAJOR FACILITATOR SUPERFAMILY (MFS) PROFILE DOMAIN-CONTAINING PROTEIN"/>
    <property type="match status" value="1"/>
</dbReference>
<feature type="transmembrane region" description="Helical" evidence="7">
    <location>
        <begin position="640"/>
        <end position="659"/>
    </location>
</feature>
<evidence type="ECO:0000313" key="8">
    <source>
        <dbReference type="EMBL" id="GFS02136.1"/>
    </source>
</evidence>
<evidence type="ECO:0000256" key="2">
    <source>
        <dbReference type="ARBA" id="ARBA00022448"/>
    </source>
</evidence>
<dbReference type="AlphaFoldDB" id="A0AAV4I0A2"/>
<gene>
    <name evidence="8" type="ORF">ElyMa_004599500</name>
</gene>
<proteinExistence type="predicted"/>
<feature type="region of interest" description="Disordered" evidence="6">
    <location>
        <begin position="219"/>
        <end position="238"/>
    </location>
</feature>
<evidence type="ECO:0000256" key="3">
    <source>
        <dbReference type="ARBA" id="ARBA00022692"/>
    </source>
</evidence>
<keyword evidence="5 7" id="KW-0472">Membrane</keyword>
<comment type="subcellular location">
    <subcellularLocation>
        <location evidence="1">Membrane</location>
        <topology evidence="1">Multi-pass membrane protein</topology>
    </subcellularLocation>
</comment>
<dbReference type="Proteomes" id="UP000762676">
    <property type="component" value="Unassembled WGS sequence"/>
</dbReference>
<dbReference type="GO" id="GO:0016020">
    <property type="term" value="C:membrane"/>
    <property type="evidence" value="ECO:0007669"/>
    <property type="project" value="UniProtKB-SubCell"/>
</dbReference>
<evidence type="ECO:0000256" key="5">
    <source>
        <dbReference type="ARBA" id="ARBA00023136"/>
    </source>
</evidence>
<name>A0AAV4I0A2_9GAST</name>
<dbReference type="EMBL" id="BMAT01009226">
    <property type="protein sequence ID" value="GFS02136.1"/>
    <property type="molecule type" value="Genomic_DNA"/>
</dbReference>
<keyword evidence="2" id="KW-0813">Transport</keyword>
<keyword evidence="9" id="KW-1185">Reference proteome</keyword>
<feature type="transmembrane region" description="Helical" evidence="7">
    <location>
        <begin position="133"/>
        <end position="152"/>
    </location>
</feature>
<organism evidence="8 9">
    <name type="scientific">Elysia marginata</name>
    <dbReference type="NCBI Taxonomy" id="1093978"/>
    <lineage>
        <taxon>Eukaryota</taxon>
        <taxon>Metazoa</taxon>
        <taxon>Spiralia</taxon>
        <taxon>Lophotrochozoa</taxon>
        <taxon>Mollusca</taxon>
        <taxon>Gastropoda</taxon>
        <taxon>Heterobranchia</taxon>
        <taxon>Euthyneura</taxon>
        <taxon>Panpulmonata</taxon>
        <taxon>Sacoglossa</taxon>
        <taxon>Placobranchoidea</taxon>
        <taxon>Plakobranchidae</taxon>
        <taxon>Elysia</taxon>
    </lineage>
</organism>
<feature type="transmembrane region" description="Helical" evidence="7">
    <location>
        <begin position="172"/>
        <end position="194"/>
    </location>
</feature>
<keyword evidence="3 7" id="KW-0812">Transmembrane</keyword>
<reference evidence="8 9" key="1">
    <citation type="journal article" date="2021" name="Elife">
        <title>Chloroplast acquisition without the gene transfer in kleptoplastic sea slugs, Plakobranchus ocellatus.</title>
        <authorList>
            <person name="Maeda T."/>
            <person name="Takahashi S."/>
            <person name="Yoshida T."/>
            <person name="Shimamura S."/>
            <person name="Takaki Y."/>
            <person name="Nagai Y."/>
            <person name="Toyoda A."/>
            <person name="Suzuki Y."/>
            <person name="Arimoto A."/>
            <person name="Ishii H."/>
            <person name="Satoh N."/>
            <person name="Nishiyama T."/>
            <person name="Hasebe M."/>
            <person name="Maruyama T."/>
            <person name="Minagawa J."/>
            <person name="Obokata J."/>
            <person name="Shigenobu S."/>
        </authorList>
    </citation>
    <scope>NUCLEOTIDE SEQUENCE [LARGE SCALE GENOMIC DNA]</scope>
</reference>
<feature type="transmembrane region" description="Helical" evidence="7">
    <location>
        <begin position="560"/>
        <end position="587"/>
    </location>
</feature>
<accession>A0AAV4I0A2</accession>
<dbReference type="InterPro" id="IPR036259">
    <property type="entry name" value="MFS_trans_sf"/>
</dbReference>
<feature type="transmembrane region" description="Helical" evidence="7">
    <location>
        <begin position="533"/>
        <end position="554"/>
    </location>
</feature>
<dbReference type="PANTHER" id="PTHR23504">
    <property type="entry name" value="MAJOR FACILITATOR SUPERFAMILY DOMAIN-CONTAINING PROTEIN 10"/>
    <property type="match status" value="1"/>
</dbReference>
<feature type="transmembrane region" description="Helical" evidence="7">
    <location>
        <begin position="502"/>
        <end position="521"/>
    </location>
</feature>
<evidence type="ECO:0000256" key="7">
    <source>
        <dbReference type="SAM" id="Phobius"/>
    </source>
</evidence>
<feature type="transmembrane region" description="Helical" evidence="7">
    <location>
        <begin position="72"/>
        <end position="94"/>
    </location>
</feature>
<dbReference type="Gene3D" id="1.20.1250.20">
    <property type="entry name" value="MFS general substrate transporter like domains"/>
    <property type="match status" value="2"/>
</dbReference>
<evidence type="ECO:0000256" key="4">
    <source>
        <dbReference type="ARBA" id="ARBA00022989"/>
    </source>
</evidence>
<feature type="transmembrane region" description="Helical" evidence="7">
    <location>
        <begin position="461"/>
        <end position="482"/>
    </location>
</feature>
<evidence type="ECO:0000256" key="6">
    <source>
        <dbReference type="SAM" id="MobiDB-lite"/>
    </source>
</evidence>
<dbReference type="SUPFAM" id="SSF103473">
    <property type="entry name" value="MFS general substrate transporter"/>
    <property type="match status" value="1"/>
</dbReference>
<comment type="caution">
    <text evidence="8">The sequence shown here is derived from an EMBL/GenBank/DDBJ whole genome shotgun (WGS) entry which is preliminary data.</text>
</comment>
<protein>
    <submittedName>
        <fullName evidence="8">Protein zinc INDUCED FACILITATOR-LIKE 1</fullName>
    </submittedName>
</protein>
<evidence type="ECO:0000313" key="9">
    <source>
        <dbReference type="Proteomes" id="UP000762676"/>
    </source>
</evidence>
<feature type="transmembrane region" description="Helical" evidence="7">
    <location>
        <begin position="608"/>
        <end position="628"/>
    </location>
</feature>
<keyword evidence="4 7" id="KW-1133">Transmembrane helix</keyword>